<dbReference type="InterPro" id="IPR005467">
    <property type="entry name" value="His_kinase_dom"/>
</dbReference>
<dbReference type="GO" id="GO:0000155">
    <property type="term" value="F:phosphorelay sensor kinase activity"/>
    <property type="evidence" value="ECO:0007669"/>
    <property type="project" value="InterPro"/>
</dbReference>
<dbReference type="GO" id="GO:0016020">
    <property type="term" value="C:membrane"/>
    <property type="evidence" value="ECO:0007669"/>
    <property type="project" value="InterPro"/>
</dbReference>
<dbReference type="Pfam" id="PF02518">
    <property type="entry name" value="HATPase_c"/>
    <property type="match status" value="1"/>
</dbReference>
<feature type="domain" description="Histidine kinase" evidence="9">
    <location>
        <begin position="283"/>
        <end position="369"/>
    </location>
</feature>
<evidence type="ECO:0000313" key="11">
    <source>
        <dbReference type="Proteomes" id="UP000323454"/>
    </source>
</evidence>
<dbReference type="PROSITE" id="PS50109">
    <property type="entry name" value="HIS_KIN"/>
    <property type="match status" value="1"/>
</dbReference>
<accession>A0A5B2XGZ3</accession>
<dbReference type="Gene3D" id="1.20.5.1930">
    <property type="match status" value="1"/>
</dbReference>
<dbReference type="InterPro" id="IPR003594">
    <property type="entry name" value="HATPase_dom"/>
</dbReference>
<keyword evidence="4" id="KW-0808">Transferase</keyword>
<keyword evidence="11" id="KW-1185">Reference proteome</keyword>
<protein>
    <recommendedName>
        <fullName evidence="2">histidine kinase</fullName>
        <ecNumber evidence="2">2.7.13.3</ecNumber>
    </recommendedName>
</protein>
<dbReference type="InterPro" id="IPR050482">
    <property type="entry name" value="Sensor_HK_TwoCompSys"/>
</dbReference>
<evidence type="ECO:0000256" key="3">
    <source>
        <dbReference type="ARBA" id="ARBA00022553"/>
    </source>
</evidence>
<comment type="caution">
    <text evidence="10">The sequence shown here is derived from an EMBL/GenBank/DDBJ whole genome shotgun (WGS) entry which is preliminary data.</text>
</comment>
<dbReference type="InterPro" id="IPR011712">
    <property type="entry name" value="Sig_transdc_His_kin_sub3_dim/P"/>
</dbReference>
<dbReference type="Pfam" id="PF07730">
    <property type="entry name" value="HisKA_3"/>
    <property type="match status" value="1"/>
</dbReference>
<keyword evidence="8" id="KW-0902">Two-component regulatory system</keyword>
<name>A0A5B2XGZ3_9PSEU</name>
<keyword evidence="6 10" id="KW-0418">Kinase</keyword>
<evidence type="ECO:0000256" key="1">
    <source>
        <dbReference type="ARBA" id="ARBA00000085"/>
    </source>
</evidence>
<dbReference type="Proteomes" id="UP000323454">
    <property type="component" value="Unassembled WGS sequence"/>
</dbReference>
<gene>
    <name evidence="10" type="ORF">F0L68_13715</name>
</gene>
<evidence type="ECO:0000256" key="2">
    <source>
        <dbReference type="ARBA" id="ARBA00012438"/>
    </source>
</evidence>
<organism evidence="10 11">
    <name type="scientific">Solihabitans fulvus</name>
    <dbReference type="NCBI Taxonomy" id="1892852"/>
    <lineage>
        <taxon>Bacteria</taxon>
        <taxon>Bacillati</taxon>
        <taxon>Actinomycetota</taxon>
        <taxon>Actinomycetes</taxon>
        <taxon>Pseudonocardiales</taxon>
        <taxon>Pseudonocardiaceae</taxon>
        <taxon>Solihabitans</taxon>
    </lineage>
</organism>
<evidence type="ECO:0000256" key="6">
    <source>
        <dbReference type="ARBA" id="ARBA00022777"/>
    </source>
</evidence>
<reference evidence="10 11" key="1">
    <citation type="submission" date="2019-09" db="EMBL/GenBank/DDBJ databases">
        <title>Goodfellowia gen. nov., a new genus of the Pseudonocardineae related to Actinoalloteichus, containing Goodfellowia coeruleoviolacea gen. nov., comb. nov. gen. nov., comb. nov.</title>
        <authorList>
            <person name="Labeda D."/>
        </authorList>
    </citation>
    <scope>NUCLEOTIDE SEQUENCE [LARGE SCALE GENOMIC DNA]</scope>
    <source>
        <strain evidence="10 11">AN110305</strain>
    </source>
</reference>
<dbReference type="PANTHER" id="PTHR24421">
    <property type="entry name" value="NITRATE/NITRITE SENSOR PROTEIN NARX-RELATED"/>
    <property type="match status" value="1"/>
</dbReference>
<comment type="catalytic activity">
    <reaction evidence="1">
        <text>ATP + protein L-histidine = ADP + protein N-phospho-L-histidine.</text>
        <dbReference type="EC" id="2.7.13.3"/>
    </reaction>
</comment>
<dbReference type="PANTHER" id="PTHR24421:SF10">
    <property type="entry name" value="NITRATE_NITRITE SENSOR PROTEIN NARQ"/>
    <property type="match status" value="1"/>
</dbReference>
<dbReference type="EMBL" id="VUOB01000022">
    <property type="protein sequence ID" value="KAA2262476.1"/>
    <property type="molecule type" value="Genomic_DNA"/>
</dbReference>
<dbReference type="EC" id="2.7.13.3" evidence="2"/>
<evidence type="ECO:0000313" key="10">
    <source>
        <dbReference type="EMBL" id="KAA2262476.1"/>
    </source>
</evidence>
<dbReference type="Gene3D" id="3.30.565.10">
    <property type="entry name" value="Histidine kinase-like ATPase, C-terminal domain"/>
    <property type="match status" value="1"/>
</dbReference>
<dbReference type="AlphaFoldDB" id="A0A5B2XGZ3"/>
<dbReference type="InterPro" id="IPR036890">
    <property type="entry name" value="HATPase_C_sf"/>
</dbReference>
<keyword evidence="3" id="KW-0597">Phosphoprotein</keyword>
<dbReference type="CDD" id="cd16917">
    <property type="entry name" value="HATPase_UhpB-NarQ-NarX-like"/>
    <property type="match status" value="1"/>
</dbReference>
<dbReference type="GO" id="GO:0046983">
    <property type="term" value="F:protein dimerization activity"/>
    <property type="evidence" value="ECO:0007669"/>
    <property type="project" value="InterPro"/>
</dbReference>
<proteinExistence type="predicted"/>
<dbReference type="SUPFAM" id="SSF55874">
    <property type="entry name" value="ATPase domain of HSP90 chaperone/DNA topoisomerase II/histidine kinase"/>
    <property type="match status" value="1"/>
</dbReference>
<dbReference type="OrthoDB" id="227596at2"/>
<keyword evidence="7" id="KW-0067">ATP-binding</keyword>
<reference evidence="10 11" key="2">
    <citation type="submission" date="2019-09" db="EMBL/GenBank/DDBJ databases">
        <authorList>
            <person name="Jin C."/>
        </authorList>
    </citation>
    <scope>NUCLEOTIDE SEQUENCE [LARGE SCALE GENOMIC DNA]</scope>
    <source>
        <strain evidence="10 11">AN110305</strain>
    </source>
</reference>
<evidence type="ECO:0000256" key="7">
    <source>
        <dbReference type="ARBA" id="ARBA00022840"/>
    </source>
</evidence>
<dbReference type="GO" id="GO:0005524">
    <property type="term" value="F:ATP binding"/>
    <property type="evidence" value="ECO:0007669"/>
    <property type="project" value="UniProtKB-KW"/>
</dbReference>
<evidence type="ECO:0000256" key="4">
    <source>
        <dbReference type="ARBA" id="ARBA00022679"/>
    </source>
</evidence>
<sequence length="369" mass="39012">MLWRLRRDAPNPADVVDEQARIQAALLYPNRYPSSGAWLALSAAMALPVGFARRWPLPVLGLTLAGATAVTLAQLRPLPWPPFVATADALILYLAATRSRPLAGVAAAGTVLAQLAALQLVSDAWQPGLVRGAPFAFATVIAWLAGDAVRQRREYGEALREQAVTGERLRIARELHDLIAHSIGVIAIQAGAASLVLDSQPAGARRALHTIETTSRETLAGLRRMLGVLRRADGDSAEAGPTVGLEAVDRLAETTAEAGVLVEVRWLGRRRPLSPEVDLAAFRIIQESVTNAVRHSGADRCLVAVEYRDEELAIEVVDDGRGGGARSGGSVGAGHGITGMRERVALLGGRFAAGSRAEGGFLVEARLPA</sequence>
<keyword evidence="5" id="KW-0547">Nucleotide-binding</keyword>
<evidence type="ECO:0000256" key="5">
    <source>
        <dbReference type="ARBA" id="ARBA00022741"/>
    </source>
</evidence>
<evidence type="ECO:0000256" key="8">
    <source>
        <dbReference type="ARBA" id="ARBA00023012"/>
    </source>
</evidence>
<evidence type="ECO:0000259" key="9">
    <source>
        <dbReference type="PROSITE" id="PS50109"/>
    </source>
</evidence>